<name>A0ABW2IKF2_9PROT</name>
<dbReference type="Gene3D" id="1.10.10.10">
    <property type="entry name" value="Winged helix-like DNA-binding domain superfamily/Winged helix DNA-binding domain"/>
    <property type="match status" value="1"/>
</dbReference>
<dbReference type="InterPro" id="IPR036390">
    <property type="entry name" value="WH_DNA-bd_sf"/>
</dbReference>
<evidence type="ECO:0000313" key="6">
    <source>
        <dbReference type="Proteomes" id="UP001596492"/>
    </source>
</evidence>
<dbReference type="InterPro" id="IPR000835">
    <property type="entry name" value="HTH_MarR-typ"/>
</dbReference>
<gene>
    <name evidence="5" type="ORF">ACFQS8_07160</name>
</gene>
<feature type="domain" description="HTH marR-type" evidence="4">
    <location>
        <begin position="1"/>
        <end position="156"/>
    </location>
</feature>
<evidence type="ECO:0000256" key="1">
    <source>
        <dbReference type="ARBA" id="ARBA00023015"/>
    </source>
</evidence>
<dbReference type="Proteomes" id="UP001596492">
    <property type="component" value="Unassembled WGS sequence"/>
</dbReference>
<evidence type="ECO:0000259" key="4">
    <source>
        <dbReference type="PROSITE" id="PS50995"/>
    </source>
</evidence>
<dbReference type="SMART" id="SM00347">
    <property type="entry name" value="HTH_MARR"/>
    <property type="match status" value="1"/>
</dbReference>
<evidence type="ECO:0000256" key="3">
    <source>
        <dbReference type="ARBA" id="ARBA00023163"/>
    </source>
</evidence>
<evidence type="ECO:0000313" key="5">
    <source>
        <dbReference type="EMBL" id="MFC7291388.1"/>
    </source>
</evidence>
<proteinExistence type="predicted"/>
<sequence>MKKDISIQIEKTAEDDFGVGFELEAWPFYWLTKAYGSYIAKMEDALHQVELDIPRWRVLMLLEGEKARSVSYLSQEAISKLSTMTRIVSRMENDGLVETRARASDARVREVLLTKNGRRARVLAWQKAEEIYKQSFSSMTRDEVDEFNRLLKKCNEGSKGI</sequence>
<dbReference type="PANTHER" id="PTHR42756:SF1">
    <property type="entry name" value="TRANSCRIPTIONAL REPRESSOR OF EMRAB OPERON"/>
    <property type="match status" value="1"/>
</dbReference>
<keyword evidence="3" id="KW-0804">Transcription</keyword>
<dbReference type="InterPro" id="IPR036388">
    <property type="entry name" value="WH-like_DNA-bd_sf"/>
</dbReference>
<keyword evidence="2" id="KW-0238">DNA-binding</keyword>
<evidence type="ECO:0000256" key="2">
    <source>
        <dbReference type="ARBA" id="ARBA00023125"/>
    </source>
</evidence>
<protein>
    <submittedName>
        <fullName evidence="5">MarR family winged helix-turn-helix transcriptional regulator</fullName>
    </submittedName>
</protein>
<dbReference type="PANTHER" id="PTHR42756">
    <property type="entry name" value="TRANSCRIPTIONAL REGULATOR, MARR"/>
    <property type="match status" value="1"/>
</dbReference>
<comment type="caution">
    <text evidence="5">The sequence shown here is derived from an EMBL/GenBank/DDBJ whole genome shotgun (WGS) entry which is preliminary data.</text>
</comment>
<dbReference type="Pfam" id="PF01047">
    <property type="entry name" value="MarR"/>
    <property type="match status" value="1"/>
</dbReference>
<dbReference type="RefSeq" id="WP_382166617.1">
    <property type="nucleotide sequence ID" value="NZ_JBHTBR010000003.1"/>
</dbReference>
<accession>A0ABW2IKF2</accession>
<dbReference type="SUPFAM" id="SSF46785">
    <property type="entry name" value="Winged helix' DNA-binding domain"/>
    <property type="match status" value="1"/>
</dbReference>
<reference evidence="6" key="1">
    <citation type="journal article" date="2019" name="Int. J. Syst. Evol. Microbiol.">
        <title>The Global Catalogue of Microorganisms (GCM) 10K type strain sequencing project: providing services to taxonomists for standard genome sequencing and annotation.</title>
        <authorList>
            <consortium name="The Broad Institute Genomics Platform"/>
            <consortium name="The Broad Institute Genome Sequencing Center for Infectious Disease"/>
            <person name="Wu L."/>
            <person name="Ma J."/>
        </authorList>
    </citation>
    <scope>NUCLEOTIDE SEQUENCE [LARGE SCALE GENOMIC DNA]</scope>
    <source>
        <strain evidence="6">CCUG 51308</strain>
    </source>
</reference>
<keyword evidence="6" id="KW-1185">Reference proteome</keyword>
<dbReference type="PROSITE" id="PS50995">
    <property type="entry name" value="HTH_MARR_2"/>
    <property type="match status" value="1"/>
</dbReference>
<dbReference type="EMBL" id="JBHTBR010000003">
    <property type="protein sequence ID" value="MFC7291388.1"/>
    <property type="molecule type" value="Genomic_DNA"/>
</dbReference>
<organism evidence="5 6">
    <name type="scientific">Hirschia litorea</name>
    <dbReference type="NCBI Taxonomy" id="1199156"/>
    <lineage>
        <taxon>Bacteria</taxon>
        <taxon>Pseudomonadati</taxon>
        <taxon>Pseudomonadota</taxon>
        <taxon>Alphaproteobacteria</taxon>
        <taxon>Hyphomonadales</taxon>
        <taxon>Hyphomonadaceae</taxon>
        <taxon>Hirschia</taxon>
    </lineage>
</organism>
<dbReference type="PRINTS" id="PR00598">
    <property type="entry name" value="HTHMARR"/>
</dbReference>
<keyword evidence="1" id="KW-0805">Transcription regulation</keyword>